<dbReference type="Gene3D" id="3.40.50.720">
    <property type="entry name" value="NAD(P)-binding Rossmann-like Domain"/>
    <property type="match status" value="1"/>
</dbReference>
<dbReference type="Pfam" id="PF03807">
    <property type="entry name" value="F420_oxidored"/>
    <property type="match status" value="1"/>
</dbReference>
<dbReference type="OrthoDB" id="25257at2157"/>
<dbReference type="Pfam" id="PF14748">
    <property type="entry name" value="P5CR_dimer"/>
    <property type="match status" value="1"/>
</dbReference>
<dbReference type="Proteomes" id="UP000035301">
    <property type="component" value="Unassembled WGS sequence"/>
</dbReference>
<keyword evidence="2" id="KW-0560">Oxidoreductase</keyword>
<dbReference type="InterPro" id="IPR008927">
    <property type="entry name" value="6-PGluconate_DH-like_C_sf"/>
</dbReference>
<comment type="function">
    <text evidence="2">Catalyzes the reduction of 1-pyrroline-5-carboxylate (PCA) to L-proline.</text>
</comment>
<dbReference type="HAMAP" id="MF_01925">
    <property type="entry name" value="P5C_reductase"/>
    <property type="match status" value="1"/>
</dbReference>
<dbReference type="SUPFAM" id="SSF48179">
    <property type="entry name" value="6-phosphogluconate dehydrogenase C-terminal domain-like"/>
    <property type="match status" value="1"/>
</dbReference>
<comment type="pathway">
    <text evidence="2">Amino-acid biosynthesis; L-proline biosynthesis; L-proline from L-glutamate 5-semialdehyde: step 1/1.</text>
</comment>
<reference evidence="6 7" key="1">
    <citation type="journal article" date="2015" name="Int. J. Syst. Evol. Microbiol.">
        <title>Methanoculleus sediminis sp. nov., a methanogen from sediments near a submarine mud volcano.</title>
        <authorList>
            <person name="Chen S.C."/>
            <person name="Chen M.F."/>
            <person name="Lai M.C."/>
            <person name="Weng C.Y."/>
            <person name="Wu S.Y."/>
            <person name="Lin S."/>
            <person name="Yang T.F."/>
            <person name="Chen P.C."/>
        </authorList>
    </citation>
    <scope>NUCLEOTIDE SEQUENCE [LARGE SCALE GENOMIC DNA]</scope>
    <source>
        <strain evidence="6 7">S3Fa</strain>
    </source>
</reference>
<dbReference type="PATRIC" id="fig|1550566.3.peg.2241"/>
<evidence type="ECO:0000259" key="4">
    <source>
        <dbReference type="Pfam" id="PF03807"/>
    </source>
</evidence>
<keyword evidence="2" id="KW-0963">Cytoplasm</keyword>
<feature type="domain" description="Pyrroline-5-carboxylate reductase catalytic N-terminal" evidence="4">
    <location>
        <begin position="4"/>
        <end position="99"/>
    </location>
</feature>
<feature type="domain" description="Pyrroline-5-carboxylate reductase dimerisation" evidence="5">
    <location>
        <begin position="160"/>
        <end position="261"/>
    </location>
</feature>
<evidence type="ECO:0000256" key="2">
    <source>
        <dbReference type="HAMAP-Rule" id="MF_01925"/>
    </source>
</evidence>
<dbReference type="InterPro" id="IPR029036">
    <property type="entry name" value="P5CR_dimer"/>
</dbReference>
<feature type="binding site" evidence="3">
    <location>
        <begin position="70"/>
        <end position="73"/>
    </location>
    <ligand>
        <name>NADP(+)</name>
        <dbReference type="ChEBI" id="CHEBI:58349"/>
    </ligand>
</feature>
<dbReference type="RefSeq" id="WP_048185054.1">
    <property type="nucleotide sequence ID" value="NZ_JXOJ01000006.1"/>
</dbReference>
<dbReference type="PANTHER" id="PTHR11645:SF53">
    <property type="entry name" value="PYRROLINE-5-CARBOXYLATE REDUCTASE 3"/>
    <property type="match status" value="1"/>
</dbReference>
<evidence type="ECO:0000256" key="3">
    <source>
        <dbReference type="PIRSR" id="PIRSR000193-1"/>
    </source>
</evidence>
<comment type="subcellular location">
    <subcellularLocation>
        <location evidence="2">Cytoplasm</location>
    </subcellularLocation>
</comment>
<comment type="similarity">
    <text evidence="1 2">Belongs to the pyrroline-5-carboxylate reductase family.</text>
</comment>
<dbReference type="InterPro" id="IPR000304">
    <property type="entry name" value="Pyrroline-COOH_reductase"/>
</dbReference>
<evidence type="ECO:0000256" key="1">
    <source>
        <dbReference type="ARBA" id="ARBA00005525"/>
    </source>
</evidence>
<dbReference type="AlphaFoldDB" id="A0A0H1R3Y8"/>
<dbReference type="UniPathway" id="UPA00098">
    <property type="reaction ID" value="UER00361"/>
</dbReference>
<keyword evidence="7" id="KW-1185">Reference proteome</keyword>
<keyword evidence="2" id="KW-0641">Proline biosynthesis</keyword>
<dbReference type="GO" id="GO:0055129">
    <property type="term" value="P:L-proline biosynthetic process"/>
    <property type="evidence" value="ECO:0007669"/>
    <property type="project" value="UniProtKB-UniRule"/>
</dbReference>
<dbReference type="GO" id="GO:0004735">
    <property type="term" value="F:pyrroline-5-carboxylate reductase activity"/>
    <property type="evidence" value="ECO:0007669"/>
    <property type="project" value="UniProtKB-UniRule"/>
</dbReference>
<evidence type="ECO:0000313" key="6">
    <source>
        <dbReference type="EMBL" id="KLK87452.1"/>
    </source>
</evidence>
<dbReference type="InterPro" id="IPR028939">
    <property type="entry name" value="P5C_Rdtase_cat_N"/>
</dbReference>
<comment type="catalytic activity">
    <reaction evidence="2">
        <text>L-proline + NADP(+) = (S)-1-pyrroline-5-carboxylate + NADPH + 2 H(+)</text>
        <dbReference type="Rhea" id="RHEA:14109"/>
        <dbReference type="ChEBI" id="CHEBI:15378"/>
        <dbReference type="ChEBI" id="CHEBI:17388"/>
        <dbReference type="ChEBI" id="CHEBI:57783"/>
        <dbReference type="ChEBI" id="CHEBI:58349"/>
        <dbReference type="ChEBI" id="CHEBI:60039"/>
        <dbReference type="EC" id="1.5.1.2"/>
    </reaction>
</comment>
<comment type="caution">
    <text evidence="6">The sequence shown here is derived from an EMBL/GenBank/DDBJ whole genome shotgun (WGS) entry which is preliminary data.</text>
</comment>
<comment type="catalytic activity">
    <reaction evidence="2">
        <text>L-proline + NAD(+) = (S)-1-pyrroline-5-carboxylate + NADH + 2 H(+)</text>
        <dbReference type="Rhea" id="RHEA:14105"/>
        <dbReference type="ChEBI" id="CHEBI:15378"/>
        <dbReference type="ChEBI" id="CHEBI:17388"/>
        <dbReference type="ChEBI" id="CHEBI:57540"/>
        <dbReference type="ChEBI" id="CHEBI:57945"/>
        <dbReference type="ChEBI" id="CHEBI:60039"/>
        <dbReference type="EC" id="1.5.1.2"/>
    </reaction>
</comment>
<dbReference type="PIRSF" id="PIRSF000193">
    <property type="entry name" value="Pyrrol-5-carb_rd"/>
    <property type="match status" value="1"/>
</dbReference>
<dbReference type="GO" id="GO:0005737">
    <property type="term" value="C:cytoplasm"/>
    <property type="evidence" value="ECO:0007669"/>
    <property type="project" value="UniProtKB-SubCell"/>
</dbReference>
<name>A0A0H1R3Y8_9EURY</name>
<keyword evidence="2" id="KW-0028">Amino-acid biosynthesis</keyword>
<dbReference type="STRING" id="1550566.SZ63_10275"/>
<feature type="binding site" evidence="3">
    <location>
        <position position="35"/>
    </location>
    <ligand>
        <name>NADP(+)</name>
        <dbReference type="ChEBI" id="CHEBI:58349"/>
    </ligand>
</feature>
<feature type="binding site" evidence="3">
    <location>
        <begin position="7"/>
        <end position="12"/>
    </location>
    <ligand>
        <name>NADP(+)</name>
        <dbReference type="ChEBI" id="CHEBI:58349"/>
    </ligand>
</feature>
<feature type="binding site" evidence="3">
    <location>
        <position position="57"/>
    </location>
    <ligand>
        <name>NADPH</name>
        <dbReference type="ChEBI" id="CHEBI:57783"/>
    </ligand>
</feature>
<dbReference type="PANTHER" id="PTHR11645">
    <property type="entry name" value="PYRROLINE-5-CARBOXYLATE REDUCTASE"/>
    <property type="match status" value="1"/>
</dbReference>
<evidence type="ECO:0000259" key="5">
    <source>
        <dbReference type="Pfam" id="PF14748"/>
    </source>
</evidence>
<dbReference type="EC" id="1.5.1.2" evidence="2"/>
<accession>A0A0H1R3Y8</accession>
<dbReference type="EMBL" id="JXOJ01000006">
    <property type="protein sequence ID" value="KLK87452.1"/>
    <property type="molecule type" value="Genomic_DNA"/>
</dbReference>
<protein>
    <recommendedName>
        <fullName evidence="2">Pyrroline-5-carboxylate reductase</fullName>
        <shortName evidence="2">P5C reductase</shortName>
        <shortName evidence="2">P5CR</shortName>
        <ecNumber evidence="2">1.5.1.2</ecNumber>
    </recommendedName>
    <alternativeName>
        <fullName evidence="2">PCA reductase</fullName>
    </alternativeName>
</protein>
<dbReference type="InterPro" id="IPR036291">
    <property type="entry name" value="NAD(P)-bd_dom_sf"/>
</dbReference>
<evidence type="ECO:0000313" key="7">
    <source>
        <dbReference type="Proteomes" id="UP000035301"/>
    </source>
</evidence>
<dbReference type="SUPFAM" id="SSF51735">
    <property type="entry name" value="NAD(P)-binding Rossmann-fold domains"/>
    <property type="match status" value="1"/>
</dbReference>
<sequence>MDCIGVIGYGHMGGMLVNGFLSSGVLGIDEVVVTSKSRESRDACAAAWPGIGIARANGELARRCRTIILAVRPQEVTEVLREIVPLMDGDEHIVSLAAGIGLAELEGLFSGSVTRVVPTISSTVGQGTTLICHGRQVGMHDALRVEGLFSSIGNVMLVEEEELPAATILSSCGPGLLAAVIEELADAAARASGLSADRALQLATETAAATAAYLRETGETPGDLIGRVATGGGVTEVGVKGIRERLPEVFDEAVAAMLERYGAVGK</sequence>
<dbReference type="Gene3D" id="1.10.3730.10">
    <property type="entry name" value="ProC C-terminal domain-like"/>
    <property type="match status" value="1"/>
</dbReference>
<organism evidence="6 7">
    <name type="scientific">Methanoculleus sediminis</name>
    <dbReference type="NCBI Taxonomy" id="1550566"/>
    <lineage>
        <taxon>Archaea</taxon>
        <taxon>Methanobacteriati</taxon>
        <taxon>Methanobacteriota</taxon>
        <taxon>Stenosarchaea group</taxon>
        <taxon>Methanomicrobia</taxon>
        <taxon>Methanomicrobiales</taxon>
        <taxon>Methanomicrobiaceae</taxon>
        <taxon>Methanoculleus</taxon>
    </lineage>
</organism>
<proteinExistence type="inferred from homology"/>
<gene>
    <name evidence="2" type="primary">proC</name>
    <name evidence="6" type="ORF">SZ63_10275</name>
</gene>
<keyword evidence="2 3" id="KW-0521">NADP</keyword>